<sequence length="117" mass="13919">MANNESEVPLKGKVLCHTCKLWLRKVEEFRRKDQRNEEGNPKKQTRVKHAEIEEMSKVRRNKQKLEHSTSPAEKAALHLQIRNETVIFDPSRTNFVGLGWKFTFFFDKKKIPKKERN</sequence>
<dbReference type="EMBL" id="QKWP01000470">
    <property type="protein sequence ID" value="RIB19487.1"/>
    <property type="molecule type" value="Genomic_DNA"/>
</dbReference>
<evidence type="ECO:0000256" key="1">
    <source>
        <dbReference type="SAM" id="MobiDB-lite"/>
    </source>
</evidence>
<dbReference type="Proteomes" id="UP000266673">
    <property type="component" value="Unassembled WGS sequence"/>
</dbReference>
<name>A0A397VDT9_9GLOM</name>
<evidence type="ECO:0000313" key="3">
    <source>
        <dbReference type="Proteomes" id="UP000266673"/>
    </source>
</evidence>
<keyword evidence="3" id="KW-1185">Reference proteome</keyword>
<organism evidence="2 3">
    <name type="scientific">Gigaspora rosea</name>
    <dbReference type="NCBI Taxonomy" id="44941"/>
    <lineage>
        <taxon>Eukaryota</taxon>
        <taxon>Fungi</taxon>
        <taxon>Fungi incertae sedis</taxon>
        <taxon>Mucoromycota</taxon>
        <taxon>Glomeromycotina</taxon>
        <taxon>Glomeromycetes</taxon>
        <taxon>Diversisporales</taxon>
        <taxon>Gigasporaceae</taxon>
        <taxon>Gigaspora</taxon>
    </lineage>
</organism>
<feature type="compositionally biased region" description="Basic and acidic residues" evidence="1">
    <location>
        <begin position="30"/>
        <end position="41"/>
    </location>
</feature>
<reference evidence="2 3" key="1">
    <citation type="submission" date="2018-06" db="EMBL/GenBank/DDBJ databases">
        <title>Comparative genomics reveals the genomic features of Rhizophagus irregularis, R. cerebriforme, R. diaphanum and Gigaspora rosea, and their symbiotic lifestyle signature.</title>
        <authorList>
            <person name="Morin E."/>
            <person name="San Clemente H."/>
            <person name="Chen E.C.H."/>
            <person name="De La Providencia I."/>
            <person name="Hainaut M."/>
            <person name="Kuo A."/>
            <person name="Kohler A."/>
            <person name="Murat C."/>
            <person name="Tang N."/>
            <person name="Roy S."/>
            <person name="Loubradou J."/>
            <person name="Henrissat B."/>
            <person name="Grigoriev I.V."/>
            <person name="Corradi N."/>
            <person name="Roux C."/>
            <person name="Martin F.M."/>
        </authorList>
    </citation>
    <scope>NUCLEOTIDE SEQUENCE [LARGE SCALE GENOMIC DNA]</scope>
    <source>
        <strain evidence="2 3">DAOM 194757</strain>
    </source>
</reference>
<feature type="region of interest" description="Disordered" evidence="1">
    <location>
        <begin position="30"/>
        <end position="52"/>
    </location>
</feature>
<dbReference type="AlphaFoldDB" id="A0A397VDT9"/>
<accession>A0A397VDT9</accession>
<evidence type="ECO:0000313" key="2">
    <source>
        <dbReference type="EMBL" id="RIB19487.1"/>
    </source>
</evidence>
<proteinExistence type="predicted"/>
<gene>
    <name evidence="2" type="ORF">C2G38_2036014</name>
</gene>
<protein>
    <submittedName>
        <fullName evidence="2">Uncharacterized protein</fullName>
    </submittedName>
</protein>
<comment type="caution">
    <text evidence="2">The sequence shown here is derived from an EMBL/GenBank/DDBJ whole genome shotgun (WGS) entry which is preliminary data.</text>
</comment>